<protein>
    <submittedName>
        <fullName evidence="2">Nuclear transport factor 2 family protein</fullName>
    </submittedName>
</protein>
<proteinExistence type="predicted"/>
<evidence type="ECO:0000313" key="2">
    <source>
        <dbReference type="EMBL" id="QXJ23405.1"/>
    </source>
</evidence>
<evidence type="ECO:0000313" key="3">
    <source>
        <dbReference type="Proteomes" id="UP001049518"/>
    </source>
</evidence>
<keyword evidence="3" id="KW-1185">Reference proteome</keyword>
<gene>
    <name evidence="2" type="ORF">AGRA3207_004552</name>
</gene>
<organism evidence="2 3">
    <name type="scientific">Actinomadura graeca</name>
    <dbReference type="NCBI Taxonomy" id="2750812"/>
    <lineage>
        <taxon>Bacteria</taxon>
        <taxon>Bacillati</taxon>
        <taxon>Actinomycetota</taxon>
        <taxon>Actinomycetes</taxon>
        <taxon>Streptosporangiales</taxon>
        <taxon>Thermomonosporaceae</taxon>
        <taxon>Actinomadura</taxon>
    </lineage>
</organism>
<dbReference type="Proteomes" id="UP001049518">
    <property type="component" value="Chromosome"/>
</dbReference>
<evidence type="ECO:0000259" key="1">
    <source>
        <dbReference type="Pfam" id="PF13577"/>
    </source>
</evidence>
<dbReference type="InterPro" id="IPR037401">
    <property type="entry name" value="SnoaL-like"/>
</dbReference>
<name>A0ABX8QXB4_9ACTN</name>
<dbReference type="RefSeq" id="WP_231329093.1">
    <property type="nucleotide sequence ID" value="NZ_CP059572.1"/>
</dbReference>
<feature type="domain" description="SnoaL-like" evidence="1">
    <location>
        <begin position="6"/>
        <end position="130"/>
    </location>
</feature>
<dbReference type="EMBL" id="CP059572">
    <property type="protein sequence ID" value="QXJ23405.1"/>
    <property type="molecule type" value="Genomic_DNA"/>
</dbReference>
<sequence>MSNDTYVAVQRFYAEVMQTLDDGKLDEFVQWFTPDGEFEHSQGSPPARTRAGILAEMLDHPSNSQNPDVRRRHWFGHMKVDRIDEHTLDCFTYAIVLNSKPGEAPYVSFSGAVQDVLVEAGGEFLIRRRTLVNDRLR</sequence>
<dbReference type="InterPro" id="IPR032710">
    <property type="entry name" value="NTF2-like_dom_sf"/>
</dbReference>
<reference evidence="2" key="1">
    <citation type="submission" date="2020-07" db="EMBL/GenBank/DDBJ databases">
        <authorList>
            <person name="Tarantini F.S."/>
            <person name="Hong K.W."/>
            <person name="Chan K.G."/>
        </authorList>
    </citation>
    <scope>NUCLEOTIDE SEQUENCE</scope>
    <source>
        <strain evidence="2">32-07</strain>
    </source>
</reference>
<dbReference type="Pfam" id="PF13577">
    <property type="entry name" value="SnoaL_4"/>
    <property type="match status" value="1"/>
</dbReference>
<accession>A0ABX8QXB4</accession>
<dbReference type="SUPFAM" id="SSF54427">
    <property type="entry name" value="NTF2-like"/>
    <property type="match status" value="1"/>
</dbReference>
<dbReference type="Gene3D" id="3.10.450.50">
    <property type="match status" value="1"/>
</dbReference>